<feature type="domain" description="Protein kinase" evidence="1">
    <location>
        <begin position="1"/>
        <end position="188"/>
    </location>
</feature>
<dbReference type="GO" id="GO:0005524">
    <property type="term" value="F:ATP binding"/>
    <property type="evidence" value="ECO:0007669"/>
    <property type="project" value="InterPro"/>
</dbReference>
<dbReference type="AlphaFoldDB" id="A0A7J9BU83"/>
<dbReference type="Pfam" id="PF07714">
    <property type="entry name" value="PK_Tyr_Ser-Thr"/>
    <property type="match status" value="1"/>
</dbReference>
<evidence type="ECO:0000313" key="3">
    <source>
        <dbReference type="Proteomes" id="UP000593579"/>
    </source>
</evidence>
<dbReference type="Proteomes" id="UP000593579">
    <property type="component" value="Unassembled WGS sequence"/>
</dbReference>
<gene>
    <name evidence="2" type="ORF">Gogos_012986</name>
</gene>
<evidence type="ECO:0000259" key="1">
    <source>
        <dbReference type="PROSITE" id="PS50011"/>
    </source>
</evidence>
<dbReference type="EMBL" id="JABEZY010000006">
    <property type="protein sequence ID" value="MBA0739749.1"/>
    <property type="molecule type" value="Genomic_DNA"/>
</dbReference>
<evidence type="ECO:0000313" key="2">
    <source>
        <dbReference type="EMBL" id="MBA0739749.1"/>
    </source>
</evidence>
<dbReference type="PANTHER" id="PTHR27006">
    <property type="entry name" value="PROMASTIGOTE SURFACE ANTIGEN PROTEIN PSA"/>
    <property type="match status" value="1"/>
</dbReference>
<dbReference type="FunFam" id="1.10.510.10:FF:001722">
    <property type="entry name" value="G-type lectin S-receptor-like serine/threonine-protein kinase B120"/>
    <property type="match status" value="1"/>
</dbReference>
<proteinExistence type="predicted"/>
<dbReference type="OrthoDB" id="999903at2759"/>
<dbReference type="InterPro" id="IPR000719">
    <property type="entry name" value="Prot_kinase_dom"/>
</dbReference>
<protein>
    <recommendedName>
        <fullName evidence="1">Protein kinase domain-containing protein</fullName>
    </recommendedName>
</protein>
<keyword evidence="3" id="KW-1185">Reference proteome</keyword>
<dbReference type="SUPFAM" id="SSF56112">
    <property type="entry name" value="Protein kinase-like (PK-like)"/>
    <property type="match status" value="1"/>
</dbReference>
<dbReference type="InterPro" id="IPR011009">
    <property type="entry name" value="Kinase-like_dom_sf"/>
</dbReference>
<sequence length="188" mass="20607">MAPKIADFGMARMCAVEQTQNATSRIVGTYGYMAPEYAMHGQFSLKSDVFSFGVLMLEILSGEKNSAFRNGSDVEDLLSFAWRNWEDGTAFDLVDPNLRDGSRSELMRCIHIGLLCVQENVAPNMSAVVLMLTSYSTTLPLPSEPAFLMHSKTQSGIKLSGATTLGQSRNEIAVALENQVSITDPYPR</sequence>
<reference evidence="2 3" key="1">
    <citation type="journal article" date="2019" name="Genome Biol. Evol.">
        <title>Insights into the evolution of the New World diploid cottons (Gossypium, subgenus Houzingenia) based on genome sequencing.</title>
        <authorList>
            <person name="Grover C.E."/>
            <person name="Arick M.A. 2nd"/>
            <person name="Thrash A."/>
            <person name="Conover J.L."/>
            <person name="Sanders W.S."/>
            <person name="Peterson D.G."/>
            <person name="Frelichowski J.E."/>
            <person name="Scheffler J.A."/>
            <person name="Scheffler B.E."/>
            <person name="Wendel J.F."/>
        </authorList>
    </citation>
    <scope>NUCLEOTIDE SEQUENCE [LARGE SCALE GENOMIC DNA]</scope>
    <source>
        <strain evidence="2">5</strain>
        <tissue evidence="2">Leaf</tissue>
    </source>
</reference>
<dbReference type="PROSITE" id="PS50011">
    <property type="entry name" value="PROTEIN_KINASE_DOM"/>
    <property type="match status" value="1"/>
</dbReference>
<dbReference type="Gene3D" id="1.10.510.10">
    <property type="entry name" value="Transferase(Phosphotransferase) domain 1"/>
    <property type="match status" value="1"/>
</dbReference>
<organism evidence="2 3">
    <name type="scientific">Gossypium gossypioides</name>
    <name type="common">Mexican cotton</name>
    <name type="synonym">Selera gossypioides</name>
    <dbReference type="NCBI Taxonomy" id="34282"/>
    <lineage>
        <taxon>Eukaryota</taxon>
        <taxon>Viridiplantae</taxon>
        <taxon>Streptophyta</taxon>
        <taxon>Embryophyta</taxon>
        <taxon>Tracheophyta</taxon>
        <taxon>Spermatophyta</taxon>
        <taxon>Magnoliopsida</taxon>
        <taxon>eudicotyledons</taxon>
        <taxon>Gunneridae</taxon>
        <taxon>Pentapetalae</taxon>
        <taxon>rosids</taxon>
        <taxon>malvids</taxon>
        <taxon>Malvales</taxon>
        <taxon>Malvaceae</taxon>
        <taxon>Malvoideae</taxon>
        <taxon>Gossypium</taxon>
    </lineage>
</organism>
<accession>A0A7J9BU83</accession>
<dbReference type="GO" id="GO:0004672">
    <property type="term" value="F:protein kinase activity"/>
    <property type="evidence" value="ECO:0007669"/>
    <property type="project" value="InterPro"/>
</dbReference>
<comment type="caution">
    <text evidence="2">The sequence shown here is derived from an EMBL/GenBank/DDBJ whole genome shotgun (WGS) entry which is preliminary data.</text>
</comment>
<dbReference type="PANTHER" id="PTHR27006:SF616">
    <property type="entry name" value="CYSTEINE-RICH RECEPTOR-LIKE PROTEIN KINASE 10"/>
    <property type="match status" value="1"/>
</dbReference>
<name>A0A7J9BU83_GOSGO</name>
<dbReference type="InterPro" id="IPR001245">
    <property type="entry name" value="Ser-Thr/Tyr_kinase_cat_dom"/>
</dbReference>